<evidence type="ECO:0000313" key="1">
    <source>
        <dbReference type="EMBL" id="TMI91576.1"/>
    </source>
</evidence>
<comment type="caution">
    <text evidence="1">The sequence shown here is derived from an EMBL/GenBank/DDBJ whole genome shotgun (WGS) entry which is preliminary data.</text>
</comment>
<dbReference type="SUPFAM" id="SSF56801">
    <property type="entry name" value="Acetyl-CoA synthetase-like"/>
    <property type="match status" value="1"/>
</dbReference>
<dbReference type="PANTHER" id="PTHR36932:SF1">
    <property type="entry name" value="CAPSULAR POLYSACCHARIDE BIOSYNTHESIS PROTEIN"/>
    <property type="match status" value="1"/>
</dbReference>
<reference evidence="1 2" key="1">
    <citation type="journal article" date="2019" name="Nat. Microbiol.">
        <title>Mediterranean grassland soil C-N compound turnover is dependent on rainfall and depth, and is mediated by genomically divergent microorganisms.</title>
        <authorList>
            <person name="Diamond S."/>
            <person name="Andeer P.F."/>
            <person name="Li Z."/>
            <person name="Crits-Christoph A."/>
            <person name="Burstein D."/>
            <person name="Anantharaman K."/>
            <person name="Lane K.R."/>
            <person name="Thomas B.C."/>
            <person name="Pan C."/>
            <person name="Northen T.R."/>
            <person name="Banfield J.F."/>
        </authorList>
    </citation>
    <scope>NUCLEOTIDE SEQUENCE [LARGE SCALE GENOMIC DNA]</scope>
    <source>
        <strain evidence="1">NP_3</strain>
    </source>
</reference>
<dbReference type="InterPro" id="IPR042099">
    <property type="entry name" value="ANL_N_sf"/>
</dbReference>
<dbReference type="EMBL" id="VBAK01000089">
    <property type="protein sequence ID" value="TMI91576.1"/>
    <property type="molecule type" value="Genomic_DNA"/>
</dbReference>
<name>A0A537K7S8_9BACT</name>
<dbReference type="Gene3D" id="3.40.50.12780">
    <property type="entry name" value="N-terminal domain of ligase-like"/>
    <property type="match status" value="1"/>
</dbReference>
<protein>
    <recommendedName>
        <fullName evidence="3">Phenylacetate--CoA ligase family protein</fullName>
    </recommendedName>
</protein>
<gene>
    <name evidence="1" type="ORF">E6H00_03720</name>
</gene>
<accession>A0A537K7S8</accession>
<proteinExistence type="predicted"/>
<dbReference type="Proteomes" id="UP000318509">
    <property type="component" value="Unassembled WGS sequence"/>
</dbReference>
<organism evidence="1 2">
    <name type="scientific">Candidatus Segetimicrobium genomatis</name>
    <dbReference type="NCBI Taxonomy" id="2569760"/>
    <lineage>
        <taxon>Bacteria</taxon>
        <taxon>Bacillati</taxon>
        <taxon>Candidatus Sysuimicrobiota</taxon>
        <taxon>Candidatus Sysuimicrobiia</taxon>
        <taxon>Candidatus Sysuimicrobiales</taxon>
        <taxon>Candidatus Segetimicrobiaceae</taxon>
        <taxon>Candidatus Segetimicrobium</taxon>
    </lineage>
</organism>
<dbReference type="InterPro" id="IPR053158">
    <property type="entry name" value="CapK_Type1_Caps_Biosynth"/>
</dbReference>
<dbReference type="PANTHER" id="PTHR36932">
    <property type="entry name" value="CAPSULAR POLYSACCHARIDE BIOSYNTHESIS PROTEIN"/>
    <property type="match status" value="1"/>
</dbReference>
<evidence type="ECO:0008006" key="3">
    <source>
        <dbReference type="Google" id="ProtNLM"/>
    </source>
</evidence>
<sequence length="298" mass="32858">MDPAVLLLGRSTSSPLQGILGRAKDWTMNWRRIPVDGQFDRRVPAALEFIKKSGPSFLYGYPSAVHRLAQEVRGRTWASRKRLAVIVLTGEPIYAFQRRSIEDAFQCSVAEEYGAGELGSMAFQCPRGEVHIVVETVVLETIPFQPPGIEAEGERIVATQLKNRLFPLIRYETGDVGFLSEGACPCGRKGPTIRVVGRVQDRLVGSRGPVPARPRIERFLSELPEPLQGHVQVAQLDPETIVLQVEEHLGSPVDPASIAAFGTDVFGTAWEVKAAEVKGLHRLPSGKLPYFLPMRAQE</sequence>
<dbReference type="AlphaFoldDB" id="A0A537K7S8"/>
<evidence type="ECO:0000313" key="2">
    <source>
        <dbReference type="Proteomes" id="UP000318509"/>
    </source>
</evidence>